<dbReference type="RefSeq" id="WP_170066891.1">
    <property type="nucleotide sequence ID" value="NZ_FQWO01000005.1"/>
</dbReference>
<evidence type="ECO:0000313" key="4">
    <source>
        <dbReference type="Proteomes" id="UP000237771"/>
    </source>
</evidence>
<reference evidence="3" key="2">
    <citation type="submission" date="2016-11" db="EMBL/GenBank/DDBJ databases">
        <authorList>
            <person name="Varghese N."/>
            <person name="Submissions S."/>
        </authorList>
    </citation>
    <scope>NUCLEOTIDE SEQUENCE [LARGE SCALE GENOMIC DNA]</scope>
    <source>
        <strain evidence="3">DSM 19729</strain>
    </source>
</reference>
<accession>A0A1M5NKG2</accession>
<dbReference type="STRING" id="280093.SAMN05443373_10536"/>
<proteinExistence type="predicted"/>
<dbReference type="Proteomes" id="UP000184384">
    <property type="component" value="Unassembled WGS sequence"/>
</dbReference>
<sequence>MTFLFRKTFNTHILKQKVISWGFQNKTRVFLPNGAYAFPAGYFAEYKMGIK</sequence>
<reference evidence="1 4" key="3">
    <citation type="submission" date="2018-03" db="EMBL/GenBank/DDBJ databases">
        <title>Genomic Encyclopedia of Archaeal and Bacterial Type Strains, Phase II (KMG-II): from individual species to whole genera.</title>
        <authorList>
            <person name="Goeker M."/>
        </authorList>
    </citation>
    <scope>NUCLEOTIDE SEQUENCE [LARGE SCALE GENOMIC DNA]</scope>
    <source>
        <strain evidence="1 4">DSM 17797</strain>
    </source>
</reference>
<evidence type="ECO:0000313" key="1">
    <source>
        <dbReference type="EMBL" id="PRZ23314.1"/>
    </source>
</evidence>
<evidence type="ECO:0000313" key="3">
    <source>
        <dbReference type="Proteomes" id="UP000184384"/>
    </source>
</evidence>
<reference evidence="2" key="1">
    <citation type="submission" date="2016-11" db="EMBL/GenBank/DDBJ databases">
        <authorList>
            <person name="Jaros S."/>
            <person name="Januszkiewicz K."/>
            <person name="Wedrychowicz H."/>
        </authorList>
    </citation>
    <scope>NUCLEOTIDE SEQUENCE [LARGE SCALE GENOMIC DNA]</scope>
    <source>
        <strain evidence="2">DSM 19729</strain>
    </source>
</reference>
<name>A0A1M5NKG2_9FLAO</name>
<dbReference type="AlphaFoldDB" id="A0A1M5NKG2"/>
<keyword evidence="4" id="KW-1185">Reference proteome</keyword>
<dbReference type="EMBL" id="PVUB01000005">
    <property type="protein sequence ID" value="PRZ23314.1"/>
    <property type="molecule type" value="Genomic_DNA"/>
</dbReference>
<protein>
    <submittedName>
        <fullName evidence="2">Uncharacterized protein</fullName>
    </submittedName>
</protein>
<organism evidence="2 3">
    <name type="scientific">Flavobacterium granuli</name>
    <dbReference type="NCBI Taxonomy" id="280093"/>
    <lineage>
        <taxon>Bacteria</taxon>
        <taxon>Pseudomonadati</taxon>
        <taxon>Bacteroidota</taxon>
        <taxon>Flavobacteriia</taxon>
        <taxon>Flavobacteriales</taxon>
        <taxon>Flavobacteriaceae</taxon>
        <taxon>Flavobacterium</taxon>
    </lineage>
</organism>
<dbReference type="EMBL" id="FQWO01000005">
    <property type="protein sequence ID" value="SHG89992.1"/>
    <property type="molecule type" value="Genomic_DNA"/>
</dbReference>
<gene>
    <name evidence="1" type="ORF">BC624_10536</name>
    <name evidence="2" type="ORF">SAMN05443373_10536</name>
</gene>
<dbReference type="Proteomes" id="UP000237771">
    <property type="component" value="Unassembled WGS sequence"/>
</dbReference>
<evidence type="ECO:0000313" key="2">
    <source>
        <dbReference type="EMBL" id="SHG89992.1"/>
    </source>
</evidence>